<evidence type="ECO:0000256" key="7">
    <source>
        <dbReference type="ARBA" id="ARBA00022692"/>
    </source>
</evidence>
<name>A0ABW7LFH3_9RHOB</name>
<comment type="subcellular location">
    <subcellularLocation>
        <location evidence="1">Cell inner membrane</location>
        <topology evidence="1">Multi-pass membrane protein</topology>
    </subcellularLocation>
    <subcellularLocation>
        <location evidence="12">Membrane</location>
        <topology evidence="12">Multi-pass membrane protein</topology>
    </subcellularLocation>
</comment>
<feature type="compositionally biased region" description="Low complexity" evidence="13">
    <location>
        <begin position="68"/>
        <end position="129"/>
    </location>
</feature>
<dbReference type="Proteomes" id="UP001609376">
    <property type="component" value="Unassembled WGS sequence"/>
</dbReference>
<reference evidence="17 18" key="1">
    <citation type="submission" date="2024-10" db="EMBL/GenBank/DDBJ databases">
        <title>Paracoccus drimophilus sp. nov., a novel bacterium from corn roots in Hunan.</title>
        <authorList>
            <person name="Li X."/>
        </authorList>
    </citation>
    <scope>NUCLEOTIDE SEQUENCE [LARGE SCALE GENOMIC DNA]</scope>
    <source>
        <strain evidence="17 18">NGMCC 1.201697</strain>
    </source>
</reference>
<keyword evidence="5" id="KW-1003">Cell membrane</keyword>
<keyword evidence="18" id="KW-1185">Reference proteome</keyword>
<keyword evidence="7 14" id="KW-0812">Transmembrane</keyword>
<evidence type="ECO:0000313" key="17">
    <source>
        <dbReference type="EMBL" id="MFH5772867.1"/>
    </source>
</evidence>
<feature type="transmembrane region" description="Helical" evidence="14">
    <location>
        <begin position="329"/>
        <end position="350"/>
    </location>
</feature>
<feature type="signal peptide" evidence="15">
    <location>
        <begin position="1"/>
        <end position="28"/>
    </location>
</feature>
<keyword evidence="6" id="KW-0997">Cell inner membrane</keyword>
<accession>A0ABW7LFH3</accession>
<keyword evidence="4 12" id="KW-0813">Transport</keyword>
<comment type="caution">
    <text evidence="17">The sequence shown here is derived from an EMBL/GenBank/DDBJ whole genome shotgun (WGS) entry which is preliminary data.</text>
</comment>
<feature type="transmembrane region" description="Helical" evidence="14">
    <location>
        <begin position="172"/>
        <end position="197"/>
    </location>
</feature>
<keyword evidence="8 12" id="KW-0653">Protein transport</keyword>
<dbReference type="InterPro" id="IPR014164">
    <property type="entry name" value="TonB_ExbB_1"/>
</dbReference>
<gene>
    <name evidence="17" type="primary">exbB</name>
    <name evidence="17" type="ORF">ACHFJ0_01380</name>
</gene>
<comment type="similarity">
    <text evidence="12">Belongs to the exbB/tolQ family.</text>
</comment>
<comment type="subunit">
    <text evidence="2">The accessory proteins ExbB and ExbD seem to form a complex with TonB.</text>
</comment>
<evidence type="ECO:0000313" key="18">
    <source>
        <dbReference type="Proteomes" id="UP001609376"/>
    </source>
</evidence>
<dbReference type="NCBIfam" id="TIGR02797">
    <property type="entry name" value="exbB"/>
    <property type="match status" value="1"/>
</dbReference>
<dbReference type="Pfam" id="PF01618">
    <property type="entry name" value="MotA_ExbB"/>
    <property type="match status" value="1"/>
</dbReference>
<feature type="compositionally biased region" description="Low complexity" evidence="13">
    <location>
        <begin position="34"/>
        <end position="44"/>
    </location>
</feature>
<evidence type="ECO:0000256" key="8">
    <source>
        <dbReference type="ARBA" id="ARBA00022927"/>
    </source>
</evidence>
<feature type="compositionally biased region" description="Pro residues" evidence="13">
    <location>
        <begin position="45"/>
        <end position="67"/>
    </location>
</feature>
<feature type="domain" description="MotA/TolQ/ExbB proton channel" evidence="16">
    <location>
        <begin position="256"/>
        <end position="355"/>
    </location>
</feature>
<evidence type="ECO:0000256" key="5">
    <source>
        <dbReference type="ARBA" id="ARBA00022475"/>
    </source>
</evidence>
<dbReference type="PANTHER" id="PTHR30625">
    <property type="entry name" value="PROTEIN TOLQ"/>
    <property type="match status" value="1"/>
</dbReference>
<feature type="chain" id="PRO_5045380735" description="Biopolymer transport protein ExbB" evidence="15">
    <location>
        <begin position="29"/>
        <end position="387"/>
    </location>
</feature>
<evidence type="ECO:0000256" key="1">
    <source>
        <dbReference type="ARBA" id="ARBA00004429"/>
    </source>
</evidence>
<evidence type="ECO:0000256" key="15">
    <source>
        <dbReference type="SAM" id="SignalP"/>
    </source>
</evidence>
<sequence length="387" mass="39288">MSHLSLPRLRAGTALTLACLMLAAPIHAQEAGGTPQAPAMDQQPAPVPAPPDSAAPSPQAAPAPAPAPAADAPAADAPATTTSAPATAAPQPASDPAPASVTPSVPETTTPAETAPVPVVPATQPETAPQAQSGGILPQILQDALDPLTPAERDPNLPHDLSPIGMFLAADWVVKGVMIGLAFASVVTWTVLIAKFLELAGALGRVQSGIRRIEAAASLPAALGAIGARRDPVSRMIRAAATEYDRSAPALDQAGDSGLKERVDSHLDRIEAVAGRRMGRGTGVLATIGSTAPFVGLFGTVWGIMNSFIGISEAQTTNLAVVAPGIAEALLATAIGLVAAIPAVVIYNVFARAITGYRLRLANAAAGVKRLVSRDLDFRGTDQRSEV</sequence>
<protein>
    <recommendedName>
        <fullName evidence="3">Biopolymer transport protein ExbB</fullName>
    </recommendedName>
</protein>
<comment type="function">
    <text evidence="11">Involved in the TonB-dependent energy-dependent transport of various receptor-bound substrates. Protects ExbD from proteolytic degradation and functionally stabilizes TonB.</text>
</comment>
<dbReference type="InterPro" id="IPR002898">
    <property type="entry name" value="MotA_ExbB_proton_chnl"/>
</dbReference>
<dbReference type="InterPro" id="IPR050790">
    <property type="entry name" value="ExbB/TolQ_transport"/>
</dbReference>
<dbReference type="PANTHER" id="PTHR30625:SF16">
    <property type="entry name" value="BIOPOLYMER TRANSPORT PROTEIN EXBB"/>
    <property type="match status" value="1"/>
</dbReference>
<evidence type="ECO:0000256" key="13">
    <source>
        <dbReference type="SAM" id="MobiDB-lite"/>
    </source>
</evidence>
<evidence type="ECO:0000256" key="2">
    <source>
        <dbReference type="ARBA" id="ARBA00011471"/>
    </source>
</evidence>
<dbReference type="RefSeq" id="WP_395131241.1">
    <property type="nucleotide sequence ID" value="NZ_JBIMPR010000001.1"/>
</dbReference>
<feature type="region of interest" description="Disordered" evidence="13">
    <location>
        <begin position="31"/>
        <end position="133"/>
    </location>
</feature>
<organism evidence="17 18">
    <name type="scientific">Paracoccus broussonetiae subsp. drimophilus</name>
    <dbReference type="NCBI Taxonomy" id="3373869"/>
    <lineage>
        <taxon>Bacteria</taxon>
        <taxon>Pseudomonadati</taxon>
        <taxon>Pseudomonadota</taxon>
        <taxon>Alphaproteobacteria</taxon>
        <taxon>Rhodobacterales</taxon>
        <taxon>Paracoccaceae</taxon>
        <taxon>Paracoccus</taxon>
        <taxon>Paracoccus broussonetiae</taxon>
    </lineage>
</organism>
<evidence type="ECO:0000256" key="12">
    <source>
        <dbReference type="RuleBase" id="RU004057"/>
    </source>
</evidence>
<evidence type="ECO:0000256" key="10">
    <source>
        <dbReference type="ARBA" id="ARBA00023136"/>
    </source>
</evidence>
<evidence type="ECO:0000256" key="4">
    <source>
        <dbReference type="ARBA" id="ARBA00022448"/>
    </source>
</evidence>
<evidence type="ECO:0000256" key="11">
    <source>
        <dbReference type="ARBA" id="ARBA00024816"/>
    </source>
</evidence>
<evidence type="ECO:0000256" key="14">
    <source>
        <dbReference type="SAM" id="Phobius"/>
    </source>
</evidence>
<feature type="transmembrane region" description="Helical" evidence="14">
    <location>
        <begin position="284"/>
        <end position="309"/>
    </location>
</feature>
<keyword evidence="9 14" id="KW-1133">Transmembrane helix</keyword>
<keyword evidence="15" id="KW-0732">Signal</keyword>
<evidence type="ECO:0000256" key="6">
    <source>
        <dbReference type="ARBA" id="ARBA00022519"/>
    </source>
</evidence>
<dbReference type="EMBL" id="JBIMPR010000001">
    <property type="protein sequence ID" value="MFH5772867.1"/>
    <property type="molecule type" value="Genomic_DNA"/>
</dbReference>
<proteinExistence type="inferred from homology"/>
<keyword evidence="10 14" id="KW-0472">Membrane</keyword>
<evidence type="ECO:0000259" key="16">
    <source>
        <dbReference type="Pfam" id="PF01618"/>
    </source>
</evidence>
<evidence type="ECO:0000256" key="9">
    <source>
        <dbReference type="ARBA" id="ARBA00022989"/>
    </source>
</evidence>
<evidence type="ECO:0000256" key="3">
    <source>
        <dbReference type="ARBA" id="ARBA00022093"/>
    </source>
</evidence>